<dbReference type="EMBL" id="JAOYFB010000001">
    <property type="protein sequence ID" value="KAK4005071.1"/>
    <property type="molecule type" value="Genomic_DNA"/>
</dbReference>
<sequence>MTIHCGILPQGIERPLPSRSVSSNPIKGPKRKEFIRTLCGVSSSPADLLPKNEVYPDEHCEDF</sequence>
<proteinExistence type="predicted"/>
<name>A0ABQ9YWS1_9CRUS</name>
<accession>A0ABQ9YWS1</accession>
<organism evidence="1 2">
    <name type="scientific">Daphnia magna</name>
    <dbReference type="NCBI Taxonomy" id="35525"/>
    <lineage>
        <taxon>Eukaryota</taxon>
        <taxon>Metazoa</taxon>
        <taxon>Ecdysozoa</taxon>
        <taxon>Arthropoda</taxon>
        <taxon>Crustacea</taxon>
        <taxon>Branchiopoda</taxon>
        <taxon>Diplostraca</taxon>
        <taxon>Cladocera</taxon>
        <taxon>Anomopoda</taxon>
        <taxon>Daphniidae</taxon>
        <taxon>Daphnia</taxon>
    </lineage>
</organism>
<keyword evidence="2" id="KW-1185">Reference proteome</keyword>
<gene>
    <name evidence="1" type="ORF">OUZ56_006795</name>
</gene>
<protein>
    <submittedName>
        <fullName evidence="1">Uncharacterized protein</fullName>
    </submittedName>
</protein>
<evidence type="ECO:0000313" key="2">
    <source>
        <dbReference type="Proteomes" id="UP001234178"/>
    </source>
</evidence>
<reference evidence="1 2" key="1">
    <citation type="journal article" date="2023" name="Nucleic Acids Res.">
        <title>The hologenome of Daphnia magna reveals possible DNA methylation and microbiome-mediated evolution of the host genome.</title>
        <authorList>
            <person name="Chaturvedi A."/>
            <person name="Li X."/>
            <person name="Dhandapani V."/>
            <person name="Marshall H."/>
            <person name="Kissane S."/>
            <person name="Cuenca-Cambronero M."/>
            <person name="Asole G."/>
            <person name="Calvet F."/>
            <person name="Ruiz-Romero M."/>
            <person name="Marangio P."/>
            <person name="Guigo R."/>
            <person name="Rago D."/>
            <person name="Mirbahai L."/>
            <person name="Eastwood N."/>
            <person name="Colbourne J.K."/>
            <person name="Zhou J."/>
            <person name="Mallon E."/>
            <person name="Orsini L."/>
        </authorList>
    </citation>
    <scope>NUCLEOTIDE SEQUENCE [LARGE SCALE GENOMIC DNA]</scope>
    <source>
        <strain evidence="1">LRV0_1</strain>
    </source>
</reference>
<dbReference type="Proteomes" id="UP001234178">
    <property type="component" value="Unassembled WGS sequence"/>
</dbReference>
<comment type="caution">
    <text evidence="1">The sequence shown here is derived from an EMBL/GenBank/DDBJ whole genome shotgun (WGS) entry which is preliminary data.</text>
</comment>
<evidence type="ECO:0000313" key="1">
    <source>
        <dbReference type="EMBL" id="KAK4005071.1"/>
    </source>
</evidence>